<dbReference type="EMBL" id="WRXO01000006">
    <property type="protein sequence ID" value="MVT43091.1"/>
    <property type="molecule type" value="Genomic_DNA"/>
</dbReference>
<reference evidence="2 3" key="1">
    <citation type="submission" date="2019-12" db="EMBL/GenBank/DDBJ databases">
        <title>The draft genomic sequence of strain Chitinophaga oryziterrae JCM 16595.</title>
        <authorList>
            <person name="Zhang X."/>
        </authorList>
    </citation>
    <scope>NUCLEOTIDE SEQUENCE [LARGE SCALE GENOMIC DNA]</scope>
    <source>
        <strain evidence="2 3">JCM 16595</strain>
    </source>
</reference>
<proteinExistence type="predicted"/>
<organism evidence="2 3">
    <name type="scientific">Chitinophaga oryziterrae</name>
    <dbReference type="NCBI Taxonomy" id="1031224"/>
    <lineage>
        <taxon>Bacteria</taxon>
        <taxon>Pseudomonadati</taxon>
        <taxon>Bacteroidota</taxon>
        <taxon>Chitinophagia</taxon>
        <taxon>Chitinophagales</taxon>
        <taxon>Chitinophagaceae</taxon>
        <taxon>Chitinophaga</taxon>
    </lineage>
</organism>
<gene>
    <name evidence="2" type="ORF">GO495_21010</name>
</gene>
<evidence type="ECO:0000313" key="2">
    <source>
        <dbReference type="EMBL" id="MVT43091.1"/>
    </source>
</evidence>
<protein>
    <submittedName>
        <fullName evidence="2">Uncharacterized protein</fullName>
    </submittedName>
</protein>
<evidence type="ECO:0000313" key="3">
    <source>
        <dbReference type="Proteomes" id="UP000468388"/>
    </source>
</evidence>
<dbReference type="Proteomes" id="UP000468388">
    <property type="component" value="Unassembled WGS sequence"/>
</dbReference>
<comment type="caution">
    <text evidence="2">The sequence shown here is derived from an EMBL/GenBank/DDBJ whole genome shotgun (WGS) entry which is preliminary data.</text>
</comment>
<accession>A0A6N8JF18</accession>
<keyword evidence="1" id="KW-0732">Signal</keyword>
<dbReference type="AlphaFoldDB" id="A0A6N8JF18"/>
<evidence type="ECO:0000256" key="1">
    <source>
        <dbReference type="SAM" id="SignalP"/>
    </source>
</evidence>
<feature type="signal peptide" evidence="1">
    <location>
        <begin position="1"/>
        <end position="19"/>
    </location>
</feature>
<keyword evidence="3" id="KW-1185">Reference proteome</keyword>
<sequence>MRTLSLLSFFTLLQVFAFAQFKVVAEGPVFDEPESGYAKILQMKNGNTLCLYISQDETIDVTIYDAEHFRKVQKHLEPSLGGRSKGFRINSIFEIAGEAVLFISEINDKQPVLYRIQIDGSTGELKDADRIAEANRYSSRFRSIIPEYRPDSSFFLRKDPDSDYYGLVILHNNDNSADRRAIEVVLYDRMHKVVNKGYYVPPFPRYRFFDYLDMAVMGEEKISIFGYAYDQIADDYKDGQLVMSNLDKGVDHMIANDVPVRDGQIIDSATVKFNPVTKKLLLLGASHFQGNKKDQYAGFLAILDPYTQKAEKEVNIYPEKANARKKELFGQKEVFTGMPQQLLIENDGGFSVVYEELTRSVVTPLNGGTYIYCYLDNAATATFDVTGKELSSSLIPKSQTMRYFEVSSFYLTDRVSLPQKLVKGDQYKSFLYLDGKDKKYVILNDVEENEANIKKGRLTTVRSLSECDGFYYLLEGNSDLPVRSFIFGKPAQDIHNMAIFTVSDYDKDNNIFVTMKVERNGKHKSARVIWIRP</sequence>
<dbReference type="OrthoDB" id="611612at2"/>
<dbReference type="RefSeq" id="WP_157301698.1">
    <property type="nucleotide sequence ID" value="NZ_BAAAZB010000004.1"/>
</dbReference>
<name>A0A6N8JF18_9BACT</name>
<feature type="chain" id="PRO_5026850010" evidence="1">
    <location>
        <begin position="20"/>
        <end position="533"/>
    </location>
</feature>